<dbReference type="Proteomes" id="UP000887540">
    <property type="component" value="Unplaced"/>
</dbReference>
<dbReference type="WBParaSite" id="ACRNAN_scaffold3618.g19453.t1">
    <property type="protein sequence ID" value="ACRNAN_scaffold3618.g19453.t1"/>
    <property type="gene ID" value="ACRNAN_scaffold3618.g19453"/>
</dbReference>
<protein>
    <submittedName>
        <fullName evidence="3">Uncharacterized protein</fullName>
    </submittedName>
</protein>
<feature type="region of interest" description="Disordered" evidence="1">
    <location>
        <begin position="20"/>
        <end position="54"/>
    </location>
</feature>
<name>A0A914DRH5_9BILA</name>
<evidence type="ECO:0000313" key="3">
    <source>
        <dbReference type="WBParaSite" id="ACRNAN_scaffold3618.g19453.t1"/>
    </source>
</evidence>
<keyword evidence="2" id="KW-1185">Reference proteome</keyword>
<evidence type="ECO:0000313" key="2">
    <source>
        <dbReference type="Proteomes" id="UP000887540"/>
    </source>
</evidence>
<dbReference type="AlphaFoldDB" id="A0A914DRH5"/>
<evidence type="ECO:0000256" key="1">
    <source>
        <dbReference type="SAM" id="MobiDB-lite"/>
    </source>
</evidence>
<proteinExistence type="predicted"/>
<reference evidence="3" key="1">
    <citation type="submission" date="2022-11" db="UniProtKB">
        <authorList>
            <consortium name="WormBaseParasite"/>
        </authorList>
    </citation>
    <scope>IDENTIFICATION</scope>
</reference>
<sequence>MYQLFEKMVHRVFRTIKPRSTHVPVTSQKSKSQDLENGLLGPPLEKKKTHPKSPIFRTNEVAANLEKTHSI</sequence>
<organism evidence="2 3">
    <name type="scientific">Acrobeloides nanus</name>
    <dbReference type="NCBI Taxonomy" id="290746"/>
    <lineage>
        <taxon>Eukaryota</taxon>
        <taxon>Metazoa</taxon>
        <taxon>Ecdysozoa</taxon>
        <taxon>Nematoda</taxon>
        <taxon>Chromadorea</taxon>
        <taxon>Rhabditida</taxon>
        <taxon>Tylenchina</taxon>
        <taxon>Cephalobomorpha</taxon>
        <taxon>Cephaloboidea</taxon>
        <taxon>Cephalobidae</taxon>
        <taxon>Acrobeloides</taxon>
    </lineage>
</organism>
<accession>A0A914DRH5</accession>